<dbReference type="Proteomes" id="UP001529510">
    <property type="component" value="Unassembled WGS sequence"/>
</dbReference>
<comment type="caution">
    <text evidence="1">The sequence shown here is derived from an EMBL/GenBank/DDBJ whole genome shotgun (WGS) entry which is preliminary data.</text>
</comment>
<proteinExistence type="predicted"/>
<name>A0ABD0Q372_CIRMR</name>
<sequence length="66" mass="6817">HVCGGLLSGLREGGLRVGTGLQRASLQEEVSRICQVRGAAVPSGRQCVLLAHGAAATATLERGHRQ</sequence>
<feature type="non-terminal residue" evidence="1">
    <location>
        <position position="66"/>
    </location>
</feature>
<dbReference type="AlphaFoldDB" id="A0ABD0Q372"/>
<evidence type="ECO:0000313" key="1">
    <source>
        <dbReference type="EMBL" id="KAL0180733.1"/>
    </source>
</evidence>
<reference evidence="1 2" key="1">
    <citation type="submission" date="2024-05" db="EMBL/GenBank/DDBJ databases">
        <title>Genome sequencing and assembly of Indian major carp, Cirrhinus mrigala (Hamilton, 1822).</title>
        <authorList>
            <person name="Mohindra V."/>
            <person name="Chowdhury L.M."/>
            <person name="Lal K."/>
            <person name="Jena J.K."/>
        </authorList>
    </citation>
    <scope>NUCLEOTIDE SEQUENCE [LARGE SCALE GENOMIC DNA]</scope>
    <source>
        <strain evidence="1">CM1030</strain>
        <tissue evidence="1">Blood</tissue>
    </source>
</reference>
<protein>
    <submittedName>
        <fullName evidence="1">Uncharacterized protein</fullName>
    </submittedName>
</protein>
<dbReference type="EMBL" id="JAMKFB020000011">
    <property type="protein sequence ID" value="KAL0180733.1"/>
    <property type="molecule type" value="Genomic_DNA"/>
</dbReference>
<feature type="non-terminal residue" evidence="1">
    <location>
        <position position="1"/>
    </location>
</feature>
<keyword evidence="2" id="KW-1185">Reference proteome</keyword>
<gene>
    <name evidence="1" type="ORF">M9458_023139</name>
</gene>
<accession>A0ABD0Q372</accession>
<organism evidence="1 2">
    <name type="scientific">Cirrhinus mrigala</name>
    <name type="common">Mrigala</name>
    <dbReference type="NCBI Taxonomy" id="683832"/>
    <lineage>
        <taxon>Eukaryota</taxon>
        <taxon>Metazoa</taxon>
        <taxon>Chordata</taxon>
        <taxon>Craniata</taxon>
        <taxon>Vertebrata</taxon>
        <taxon>Euteleostomi</taxon>
        <taxon>Actinopterygii</taxon>
        <taxon>Neopterygii</taxon>
        <taxon>Teleostei</taxon>
        <taxon>Ostariophysi</taxon>
        <taxon>Cypriniformes</taxon>
        <taxon>Cyprinidae</taxon>
        <taxon>Labeoninae</taxon>
        <taxon>Labeonini</taxon>
        <taxon>Cirrhinus</taxon>
    </lineage>
</organism>
<evidence type="ECO:0000313" key="2">
    <source>
        <dbReference type="Proteomes" id="UP001529510"/>
    </source>
</evidence>